<sequence>MDSQAIDKGEKQPMAKNRIARRDFLVMSGLATVGTVLAACAPKVVEVT</sequence>
<dbReference type="NCBIfam" id="TIGR01409">
    <property type="entry name" value="TAT_signal_seq"/>
    <property type="match status" value="1"/>
</dbReference>
<dbReference type="InterPro" id="IPR006311">
    <property type="entry name" value="TAT_signal"/>
</dbReference>
<accession>X1HZX0</accession>
<proteinExistence type="predicted"/>
<name>X1HZX0_9ZZZZ</name>
<organism evidence="2">
    <name type="scientific">marine sediment metagenome</name>
    <dbReference type="NCBI Taxonomy" id="412755"/>
    <lineage>
        <taxon>unclassified sequences</taxon>
        <taxon>metagenomes</taxon>
        <taxon>ecological metagenomes</taxon>
    </lineage>
</organism>
<keyword evidence="1" id="KW-1133">Transmembrane helix</keyword>
<dbReference type="EMBL" id="BARU01028844">
    <property type="protein sequence ID" value="GAH74962.1"/>
    <property type="molecule type" value="Genomic_DNA"/>
</dbReference>
<reference evidence="2" key="1">
    <citation type="journal article" date="2014" name="Front. Microbiol.">
        <title>High frequency of phylogenetically diverse reductive dehalogenase-homologous genes in deep subseafloor sedimentary metagenomes.</title>
        <authorList>
            <person name="Kawai M."/>
            <person name="Futagami T."/>
            <person name="Toyoda A."/>
            <person name="Takaki Y."/>
            <person name="Nishi S."/>
            <person name="Hori S."/>
            <person name="Arai W."/>
            <person name="Tsubouchi T."/>
            <person name="Morono Y."/>
            <person name="Uchiyama I."/>
            <person name="Ito T."/>
            <person name="Fujiyama A."/>
            <person name="Inagaki F."/>
            <person name="Takami H."/>
        </authorList>
    </citation>
    <scope>NUCLEOTIDE SEQUENCE</scope>
    <source>
        <strain evidence="2">Expedition CK06-06</strain>
    </source>
</reference>
<dbReference type="AlphaFoldDB" id="X1HZX0"/>
<keyword evidence="1" id="KW-0472">Membrane</keyword>
<dbReference type="InterPro" id="IPR019546">
    <property type="entry name" value="TAT_signal_bac_arc"/>
</dbReference>
<evidence type="ECO:0000256" key="1">
    <source>
        <dbReference type="SAM" id="Phobius"/>
    </source>
</evidence>
<dbReference type="PROSITE" id="PS51318">
    <property type="entry name" value="TAT"/>
    <property type="match status" value="1"/>
</dbReference>
<feature type="transmembrane region" description="Helical" evidence="1">
    <location>
        <begin position="24"/>
        <end position="45"/>
    </location>
</feature>
<gene>
    <name evidence="2" type="ORF">S03H2_45992</name>
</gene>
<feature type="non-terminal residue" evidence="2">
    <location>
        <position position="48"/>
    </location>
</feature>
<evidence type="ECO:0000313" key="2">
    <source>
        <dbReference type="EMBL" id="GAH74962.1"/>
    </source>
</evidence>
<keyword evidence="1" id="KW-0812">Transmembrane</keyword>
<comment type="caution">
    <text evidence="2">The sequence shown here is derived from an EMBL/GenBank/DDBJ whole genome shotgun (WGS) entry which is preliminary data.</text>
</comment>
<protein>
    <submittedName>
        <fullName evidence="2">Uncharacterized protein</fullName>
    </submittedName>
</protein>